<dbReference type="InterPro" id="IPR047865">
    <property type="entry name" value="Ribosomal_uL10_bac_type"/>
</dbReference>
<dbReference type="EMBL" id="NHYD01003934">
    <property type="protein sequence ID" value="PPQ69433.1"/>
    <property type="molecule type" value="Genomic_DNA"/>
</dbReference>
<dbReference type="Proteomes" id="UP000283269">
    <property type="component" value="Unassembled WGS sequence"/>
</dbReference>
<name>A0A409VT68_PSICY</name>
<dbReference type="FunCoup" id="A0A409VT68">
    <property type="interactions" value="107"/>
</dbReference>
<dbReference type="STRING" id="93625.A0A409VT68"/>
<feature type="region of interest" description="Disordered" evidence="2">
    <location>
        <begin position="278"/>
        <end position="298"/>
    </location>
</feature>
<dbReference type="InterPro" id="IPR043141">
    <property type="entry name" value="Ribosomal_uL10-like_sf"/>
</dbReference>
<proteinExistence type="inferred from homology"/>
<keyword evidence="4" id="KW-1185">Reference proteome</keyword>
<dbReference type="PANTHER" id="PTHR11560">
    <property type="entry name" value="39S RIBOSOMAL PROTEIN L10, MITOCHONDRIAL"/>
    <property type="match status" value="1"/>
</dbReference>
<organism evidence="3 4">
    <name type="scientific">Psilocybe cyanescens</name>
    <dbReference type="NCBI Taxonomy" id="93625"/>
    <lineage>
        <taxon>Eukaryota</taxon>
        <taxon>Fungi</taxon>
        <taxon>Dikarya</taxon>
        <taxon>Basidiomycota</taxon>
        <taxon>Agaricomycotina</taxon>
        <taxon>Agaricomycetes</taxon>
        <taxon>Agaricomycetidae</taxon>
        <taxon>Agaricales</taxon>
        <taxon>Agaricineae</taxon>
        <taxon>Strophariaceae</taxon>
        <taxon>Psilocybe</taxon>
    </lineage>
</organism>
<evidence type="ECO:0000256" key="1">
    <source>
        <dbReference type="ARBA" id="ARBA00008889"/>
    </source>
</evidence>
<evidence type="ECO:0000313" key="4">
    <source>
        <dbReference type="Proteomes" id="UP000283269"/>
    </source>
</evidence>
<comment type="caution">
    <text evidence="3">The sequence shown here is derived from an EMBL/GenBank/DDBJ whole genome shotgun (WGS) entry which is preliminary data.</text>
</comment>
<evidence type="ECO:0008006" key="5">
    <source>
        <dbReference type="Google" id="ProtNLM"/>
    </source>
</evidence>
<gene>
    <name evidence="3" type="ORF">CVT25_004826</name>
</gene>
<dbReference type="SUPFAM" id="SSF160369">
    <property type="entry name" value="Ribosomal protein L10-like"/>
    <property type="match status" value="1"/>
</dbReference>
<reference evidence="3 4" key="1">
    <citation type="journal article" date="2018" name="Evol. Lett.">
        <title>Horizontal gene cluster transfer increased hallucinogenic mushroom diversity.</title>
        <authorList>
            <person name="Reynolds H.T."/>
            <person name="Vijayakumar V."/>
            <person name="Gluck-Thaler E."/>
            <person name="Korotkin H.B."/>
            <person name="Matheny P.B."/>
            <person name="Slot J.C."/>
        </authorList>
    </citation>
    <scope>NUCLEOTIDE SEQUENCE [LARGE SCALE GENOMIC DNA]</scope>
    <source>
        <strain evidence="3 4">2631</strain>
    </source>
</reference>
<dbReference type="AlphaFoldDB" id="A0A409VT68"/>
<evidence type="ECO:0000313" key="3">
    <source>
        <dbReference type="EMBL" id="PPQ69433.1"/>
    </source>
</evidence>
<protein>
    <recommendedName>
        <fullName evidence="5">Ribosomal protein L10</fullName>
    </recommendedName>
</protein>
<dbReference type="InParanoid" id="A0A409VT68"/>
<feature type="compositionally biased region" description="Low complexity" evidence="2">
    <location>
        <begin position="287"/>
        <end position="298"/>
    </location>
</feature>
<accession>A0A409VT68</accession>
<evidence type="ECO:0000256" key="2">
    <source>
        <dbReference type="SAM" id="MobiDB-lite"/>
    </source>
</evidence>
<dbReference type="OrthoDB" id="360689at2759"/>
<comment type="similarity">
    <text evidence="1">Belongs to the universal ribosomal protein uL10 family.</text>
</comment>
<sequence>MHTACTQRLGICRPRIPSTTRSYAIQVKAPKPLQGKTLPRVFKDKKAFQYNWYSRILKANTTSPIIILYHDDFTAQRLKKLRGDIAVAAQKFQPPTLSQGPSSLPATTSGLPEATLTVVRTGIFGAALRDLPDVNLVEVERMIDNQSGKFAVLSLPSLHPPQLNAILRAMDRSVPHKPPKTEQEIKQELEEKNADPAQPGRRMKRVRQVRIPELKVMGAIIENQVFLPNDIKDVSNLPTLDTLRSQIVGLLSAPASQLAAVLAEASGGRLARTLEGLKKGLEDDSTETSLDTTTPPSS</sequence>